<evidence type="ECO:0000313" key="8">
    <source>
        <dbReference type="Proteomes" id="UP000312512"/>
    </source>
</evidence>
<accession>A0A5C4WNV3</accession>
<keyword evidence="1" id="KW-1003">Cell membrane</keyword>
<evidence type="ECO:0000256" key="2">
    <source>
        <dbReference type="ARBA" id="ARBA00022618"/>
    </source>
</evidence>
<name>A0A5C4WNV3_9ACTN</name>
<evidence type="ECO:0000256" key="4">
    <source>
        <dbReference type="ARBA" id="ARBA00022989"/>
    </source>
</evidence>
<evidence type="ECO:0000256" key="5">
    <source>
        <dbReference type="ARBA" id="ARBA00023136"/>
    </source>
</evidence>
<proteinExistence type="predicted"/>
<keyword evidence="2" id="KW-0132">Cell division</keyword>
<keyword evidence="6" id="KW-0131">Cell cycle</keyword>
<sequence>MTPLAWKFVWTMAASWVLGVLWIVAFYLDPTLPVLDELGNWNLMVGFVLLVAGAGFGAAALVATMVAGARRRGRF</sequence>
<evidence type="ECO:0000256" key="6">
    <source>
        <dbReference type="ARBA" id="ARBA00023306"/>
    </source>
</evidence>
<dbReference type="RefSeq" id="WP_139630870.1">
    <property type="nucleotide sequence ID" value="NZ_VDLX02000004.1"/>
</dbReference>
<organism evidence="7 8">
    <name type="scientific">Nonomuraea phyllanthi</name>
    <dbReference type="NCBI Taxonomy" id="2219224"/>
    <lineage>
        <taxon>Bacteria</taxon>
        <taxon>Bacillati</taxon>
        <taxon>Actinomycetota</taxon>
        <taxon>Actinomycetes</taxon>
        <taxon>Streptosporangiales</taxon>
        <taxon>Streptosporangiaceae</taxon>
        <taxon>Nonomuraea</taxon>
    </lineage>
</organism>
<gene>
    <name evidence="7" type="ORF">FH608_013905</name>
</gene>
<reference evidence="7 8" key="1">
    <citation type="submission" date="2019-10" db="EMBL/GenBank/DDBJ databases">
        <title>Nonomuraea sp. nov., isolated from Phyllanthus amarus.</title>
        <authorList>
            <person name="Klykleung N."/>
            <person name="Tanasupawat S."/>
        </authorList>
    </citation>
    <scope>NUCLEOTIDE SEQUENCE [LARGE SCALE GENOMIC DNA]</scope>
    <source>
        <strain evidence="7 8">PA1-10</strain>
    </source>
</reference>
<dbReference type="InterPro" id="IPR009619">
    <property type="entry name" value="CrgA"/>
</dbReference>
<dbReference type="Pfam" id="PF06781">
    <property type="entry name" value="CrgA"/>
    <property type="match status" value="1"/>
</dbReference>
<dbReference type="EMBL" id="VDLX02000004">
    <property type="protein sequence ID" value="KAB8195431.1"/>
    <property type="molecule type" value="Genomic_DNA"/>
</dbReference>
<evidence type="ECO:0000256" key="1">
    <source>
        <dbReference type="ARBA" id="ARBA00022475"/>
    </source>
</evidence>
<keyword evidence="3" id="KW-0812">Transmembrane</keyword>
<protein>
    <submittedName>
        <fullName evidence="7">Uncharacterized protein</fullName>
    </submittedName>
</protein>
<keyword evidence="4" id="KW-1133">Transmembrane helix</keyword>
<dbReference type="GO" id="GO:0051301">
    <property type="term" value="P:cell division"/>
    <property type="evidence" value="ECO:0007669"/>
    <property type="project" value="UniProtKB-KW"/>
</dbReference>
<keyword evidence="5" id="KW-0472">Membrane</keyword>
<evidence type="ECO:0000256" key="3">
    <source>
        <dbReference type="ARBA" id="ARBA00022692"/>
    </source>
</evidence>
<keyword evidence="8" id="KW-1185">Reference proteome</keyword>
<comment type="caution">
    <text evidence="7">The sequence shown here is derived from an EMBL/GenBank/DDBJ whole genome shotgun (WGS) entry which is preliminary data.</text>
</comment>
<dbReference type="OrthoDB" id="5189646at2"/>
<dbReference type="Proteomes" id="UP000312512">
    <property type="component" value="Unassembled WGS sequence"/>
</dbReference>
<dbReference type="AlphaFoldDB" id="A0A5C4WNV3"/>
<evidence type="ECO:0000313" key="7">
    <source>
        <dbReference type="EMBL" id="KAB8195431.1"/>
    </source>
</evidence>